<evidence type="ECO:0000313" key="2">
    <source>
        <dbReference type="EMBL" id="MBK4348431.1"/>
    </source>
</evidence>
<keyword evidence="3" id="KW-1185">Reference proteome</keyword>
<evidence type="ECO:0000256" key="1">
    <source>
        <dbReference type="ARBA" id="ARBA00021948"/>
    </source>
</evidence>
<dbReference type="InterPro" id="IPR036702">
    <property type="entry name" value="ComB-like_sf"/>
</dbReference>
<dbReference type="Pfam" id="PF04029">
    <property type="entry name" value="2-ph_phosp"/>
    <property type="match status" value="1"/>
</dbReference>
<name>A0A934SN34_9MICO</name>
<dbReference type="InterPro" id="IPR005238">
    <property type="entry name" value="ComB-like"/>
</dbReference>
<dbReference type="EMBL" id="JAEPES010000004">
    <property type="protein sequence ID" value="MBK4348431.1"/>
    <property type="molecule type" value="Genomic_DNA"/>
</dbReference>
<dbReference type="Gene3D" id="3.90.1560.10">
    <property type="entry name" value="ComB-like"/>
    <property type="match status" value="1"/>
</dbReference>
<dbReference type="GO" id="GO:0000287">
    <property type="term" value="F:magnesium ion binding"/>
    <property type="evidence" value="ECO:0007669"/>
    <property type="project" value="InterPro"/>
</dbReference>
<sequence>MIFAQTQYQVRFEWGVRGAEAIGHDADALVWVDVLGESTPPAVPSTGSGTVPLVIGGLRNRRAVAEWVLARQGDRGERFMVAVVAAGESWADGSPRFAVEDLLAAGAVIDALADLGIDYCSPEAAAASAAFAGLRNATGHLIGASSSGRALTEGGRRSEIDRAIELDVDSVARESVGRA</sequence>
<dbReference type="GO" id="GO:0050532">
    <property type="term" value="F:2-phosphosulfolactate phosphatase activity"/>
    <property type="evidence" value="ECO:0007669"/>
    <property type="project" value="InterPro"/>
</dbReference>
<dbReference type="AlphaFoldDB" id="A0A934SN34"/>
<comment type="caution">
    <text evidence="2">The sequence shown here is derived from an EMBL/GenBank/DDBJ whole genome shotgun (WGS) entry which is preliminary data.</text>
</comment>
<dbReference type="RefSeq" id="WP_200556637.1">
    <property type="nucleotide sequence ID" value="NZ_JAEPES010000004.1"/>
</dbReference>
<protein>
    <recommendedName>
        <fullName evidence="1">Probable 2-phosphosulfolactate phosphatase</fullName>
    </recommendedName>
</protein>
<accession>A0A934SN34</accession>
<gene>
    <name evidence="2" type="ORF">IV501_12360</name>
</gene>
<dbReference type="SUPFAM" id="SSF142823">
    <property type="entry name" value="ComB-like"/>
    <property type="match status" value="1"/>
</dbReference>
<evidence type="ECO:0000313" key="3">
    <source>
        <dbReference type="Proteomes" id="UP000636458"/>
    </source>
</evidence>
<dbReference type="Proteomes" id="UP000636458">
    <property type="component" value="Unassembled WGS sequence"/>
</dbReference>
<reference evidence="2" key="1">
    <citation type="submission" date="2021-01" db="EMBL/GenBank/DDBJ databases">
        <title>Lacisediminihabitans sp. nov. strain G11-30, isolated from Antarctic Soil.</title>
        <authorList>
            <person name="Li J."/>
        </authorList>
    </citation>
    <scope>NUCLEOTIDE SEQUENCE</scope>
    <source>
        <strain evidence="2">G11-30</strain>
    </source>
</reference>
<organism evidence="2 3">
    <name type="scientific">Lacisediminihabitans changchengi</name>
    <dbReference type="NCBI Taxonomy" id="2787634"/>
    <lineage>
        <taxon>Bacteria</taxon>
        <taxon>Bacillati</taxon>
        <taxon>Actinomycetota</taxon>
        <taxon>Actinomycetes</taxon>
        <taxon>Micrococcales</taxon>
        <taxon>Microbacteriaceae</taxon>
        <taxon>Lacisediminihabitans</taxon>
    </lineage>
</organism>
<proteinExistence type="predicted"/>